<dbReference type="PANTHER" id="PTHR30006">
    <property type="entry name" value="THIAMINE-BINDING PERIPLASMIC PROTEIN-RELATED"/>
    <property type="match status" value="1"/>
</dbReference>
<proteinExistence type="predicted"/>
<gene>
    <name evidence="2" type="ORF">SAMN04488025_11179</name>
</gene>
<keyword evidence="1" id="KW-0732">Signal</keyword>
<dbReference type="PIRSF" id="PIRSF002825">
    <property type="entry name" value="CfbpA"/>
    <property type="match status" value="1"/>
</dbReference>
<evidence type="ECO:0000313" key="3">
    <source>
        <dbReference type="Proteomes" id="UP000198661"/>
    </source>
</evidence>
<protein>
    <submittedName>
        <fullName evidence="2">Iron(III) transport system substrate-binding protein</fullName>
    </submittedName>
</protein>
<dbReference type="OrthoDB" id="179400at2"/>
<dbReference type="InterPro" id="IPR006059">
    <property type="entry name" value="SBP"/>
</dbReference>
<keyword evidence="3" id="KW-1185">Reference proteome</keyword>
<evidence type="ECO:0000313" key="2">
    <source>
        <dbReference type="EMBL" id="SFF99368.1"/>
    </source>
</evidence>
<accession>A0A1I2N7B6</accession>
<organism evidence="2 3">
    <name type="scientific">Planifilum fulgidum</name>
    <dbReference type="NCBI Taxonomy" id="201973"/>
    <lineage>
        <taxon>Bacteria</taxon>
        <taxon>Bacillati</taxon>
        <taxon>Bacillota</taxon>
        <taxon>Bacilli</taxon>
        <taxon>Bacillales</taxon>
        <taxon>Thermoactinomycetaceae</taxon>
        <taxon>Planifilum</taxon>
    </lineage>
</organism>
<dbReference type="Gene3D" id="3.40.190.10">
    <property type="entry name" value="Periplasmic binding protein-like II"/>
    <property type="match status" value="2"/>
</dbReference>
<evidence type="ECO:0000256" key="1">
    <source>
        <dbReference type="ARBA" id="ARBA00022729"/>
    </source>
</evidence>
<dbReference type="EMBL" id="FOOK01000011">
    <property type="protein sequence ID" value="SFF99368.1"/>
    <property type="molecule type" value="Genomic_DNA"/>
</dbReference>
<dbReference type="InterPro" id="IPR026045">
    <property type="entry name" value="Ferric-bd"/>
</dbReference>
<name>A0A1I2N7B6_9BACL</name>
<sequence length="356" mass="41094">MRMHKGWLLGLILVLAGSTLSGCLAGEEKSASDEGLEEKVVVYSPHGKDILSEFEKQFEKEHPGVDVQWLDIGSQEILDRIRSEKANPQADVWWGAPSVMFEQARAEGLLEPYEPSYKDSLPEEFRAEDFSWTGTSQTPEVIMYNSKLLSKEEAPKDWDDLLDPKWKDKIIIRYPLASGTMRTIYSAMIYRTYKDTRDPKEGYEWLRKLDANTKEYTANPEIMYSKVAKGEGLLTVWNMPDTVMLKETKGYPFDFVIPESGTPVLTEGIALVKGSKHPEAARAFYEFVNTPEAMKLLAEKYYRIPTRTDVTDLPDWIAKTEIKTMEIDWKLLEEKSDEWMKYWDENIKNRAKETKE</sequence>
<dbReference type="SUPFAM" id="SSF53850">
    <property type="entry name" value="Periplasmic binding protein-like II"/>
    <property type="match status" value="1"/>
</dbReference>
<dbReference type="Pfam" id="PF13416">
    <property type="entry name" value="SBP_bac_8"/>
    <property type="match status" value="1"/>
</dbReference>
<dbReference type="Proteomes" id="UP000198661">
    <property type="component" value="Unassembled WGS sequence"/>
</dbReference>
<dbReference type="CDD" id="cd13552">
    <property type="entry name" value="PBP2_Fbp_like_6"/>
    <property type="match status" value="1"/>
</dbReference>
<dbReference type="RefSeq" id="WP_092037794.1">
    <property type="nucleotide sequence ID" value="NZ_FOOK01000011.1"/>
</dbReference>
<dbReference type="PROSITE" id="PS51257">
    <property type="entry name" value="PROKAR_LIPOPROTEIN"/>
    <property type="match status" value="1"/>
</dbReference>
<dbReference type="AlphaFoldDB" id="A0A1I2N7B6"/>
<dbReference type="STRING" id="201973.SAMN04488025_11179"/>
<reference evidence="2 3" key="1">
    <citation type="submission" date="2016-10" db="EMBL/GenBank/DDBJ databases">
        <authorList>
            <person name="de Groot N.N."/>
        </authorList>
    </citation>
    <scope>NUCLEOTIDE SEQUENCE [LARGE SCALE GENOMIC DNA]</scope>
    <source>
        <strain evidence="2 3">DSM 44945</strain>
    </source>
</reference>